<proteinExistence type="predicted"/>
<dbReference type="Proteomes" id="UP001287024">
    <property type="component" value="Unassembled WGS sequence"/>
</dbReference>
<keyword evidence="2" id="KW-1185">Reference proteome</keyword>
<dbReference type="GO" id="GO:0016787">
    <property type="term" value="F:hydrolase activity"/>
    <property type="evidence" value="ECO:0007669"/>
    <property type="project" value="UniProtKB-KW"/>
</dbReference>
<protein>
    <submittedName>
        <fullName evidence="1">Alpha/beta hydrolase</fullName>
    </submittedName>
</protein>
<gene>
    <name evidence="1" type="ORF">QMK45_18975</name>
</gene>
<comment type="caution">
    <text evidence="1">The sequence shown here is derived from an EMBL/GenBank/DDBJ whole genome shotgun (WGS) entry which is preliminary data.</text>
</comment>
<evidence type="ECO:0000313" key="1">
    <source>
        <dbReference type="EMBL" id="MDX9677993.1"/>
    </source>
</evidence>
<dbReference type="EMBL" id="JASFAG010000002">
    <property type="protein sequence ID" value="MDX9677993.1"/>
    <property type="molecule type" value="Genomic_DNA"/>
</dbReference>
<sequence>MERLVAGRERIYLDRFWNEFAGTPAKIDEGTRQHYAKLYARPGAMHAAFAQFRSIRQDALDNAPVLQKHLSMPVLAVGGEKSFGNNEAIVMRNAADNVTEVVIPAAGHWLMEEAPAPTIKAVRDFIAM</sequence>
<reference evidence="1 2" key="1">
    <citation type="submission" date="2023-05" db="EMBL/GenBank/DDBJ databases">
        <title>Siderophore-mediated competition between Bacillus subtilis and Pseudomonas marginalis.</title>
        <authorList>
            <person name="Lyng M."/>
            <person name="Joergensen J.P.B."/>
            <person name="Schostag M.D."/>
            <person name="Jarmusch S.A."/>
            <person name="Aguilar D.K.C."/>
            <person name="Andrade C.N.L."/>
            <person name="Kovacs A.T."/>
        </authorList>
    </citation>
    <scope>NUCLEOTIDE SEQUENCE [LARGE SCALE GENOMIC DNA]</scope>
    <source>
        <strain evidence="1 2">P8_72</strain>
    </source>
</reference>
<keyword evidence="1" id="KW-0378">Hydrolase</keyword>
<dbReference type="SUPFAM" id="SSF53474">
    <property type="entry name" value="alpha/beta-Hydrolases"/>
    <property type="match status" value="1"/>
</dbReference>
<name>A0ABU5BNT0_9PSED</name>
<dbReference type="Gene3D" id="3.40.50.1820">
    <property type="entry name" value="alpha/beta hydrolase"/>
    <property type="match status" value="1"/>
</dbReference>
<dbReference type="InterPro" id="IPR029058">
    <property type="entry name" value="AB_hydrolase_fold"/>
</dbReference>
<organism evidence="1 2">
    <name type="scientific">Pseudomonas zeae</name>
    <dbReference type="NCBI Taxonomy" id="2745510"/>
    <lineage>
        <taxon>Bacteria</taxon>
        <taxon>Pseudomonadati</taxon>
        <taxon>Pseudomonadota</taxon>
        <taxon>Gammaproteobacteria</taxon>
        <taxon>Pseudomonadales</taxon>
        <taxon>Pseudomonadaceae</taxon>
        <taxon>Pseudomonas</taxon>
    </lineage>
</organism>
<evidence type="ECO:0000313" key="2">
    <source>
        <dbReference type="Proteomes" id="UP001287024"/>
    </source>
</evidence>
<accession>A0ABU5BNT0</accession>